<dbReference type="GO" id="GO:0051666">
    <property type="term" value="P:actin cortical patch localization"/>
    <property type="evidence" value="ECO:0007669"/>
    <property type="project" value="TreeGrafter"/>
</dbReference>
<keyword evidence="2" id="KW-0653">Protein transport</keyword>
<evidence type="ECO:0000313" key="7">
    <source>
        <dbReference type="Proteomes" id="UP000242381"/>
    </source>
</evidence>
<dbReference type="GO" id="GO:0035091">
    <property type="term" value="F:phosphatidylinositol binding"/>
    <property type="evidence" value="ECO:0007669"/>
    <property type="project" value="InterPro"/>
</dbReference>
<accession>A0A1X0SCC7</accession>
<dbReference type="GO" id="GO:0030479">
    <property type="term" value="C:actin cortical patch"/>
    <property type="evidence" value="ECO:0007669"/>
    <property type="project" value="TreeGrafter"/>
</dbReference>
<dbReference type="Proteomes" id="UP000242381">
    <property type="component" value="Unassembled WGS sequence"/>
</dbReference>
<dbReference type="OMA" id="QPEPAMI"/>
<dbReference type="Pfam" id="PF00790">
    <property type="entry name" value="VHS"/>
    <property type="match status" value="1"/>
</dbReference>
<dbReference type="Gene3D" id="1.25.40.90">
    <property type="match status" value="1"/>
</dbReference>
<dbReference type="EMBL" id="KV921272">
    <property type="protein sequence ID" value="ORE21915.1"/>
    <property type="molecule type" value="Genomic_DNA"/>
</dbReference>
<dbReference type="InterPro" id="IPR002014">
    <property type="entry name" value="VHS_dom"/>
</dbReference>
<evidence type="ECO:0000313" key="6">
    <source>
        <dbReference type="EMBL" id="ORE21915.1"/>
    </source>
</evidence>
<dbReference type="AlphaFoldDB" id="A0A1X0SCC7"/>
<dbReference type="GO" id="GO:0006897">
    <property type="term" value="P:endocytosis"/>
    <property type="evidence" value="ECO:0007669"/>
    <property type="project" value="InterPro"/>
</dbReference>
<dbReference type="GO" id="GO:0007015">
    <property type="term" value="P:actin filament organization"/>
    <property type="evidence" value="ECO:0007669"/>
    <property type="project" value="InterPro"/>
</dbReference>
<gene>
    <name evidence="6" type="ORF">BCV71DRAFT_260671</name>
</gene>
<dbReference type="CDD" id="cd16980">
    <property type="entry name" value="VHS_Lsb5"/>
    <property type="match status" value="1"/>
</dbReference>
<evidence type="ECO:0000256" key="3">
    <source>
        <dbReference type="SAM" id="MobiDB-lite"/>
    </source>
</evidence>
<reference evidence="6 7" key="1">
    <citation type="journal article" date="2016" name="Proc. Natl. Acad. Sci. U.S.A.">
        <title>Lipid metabolic changes in an early divergent fungus govern the establishment of a mutualistic symbiosis with endobacteria.</title>
        <authorList>
            <person name="Lastovetsky O.A."/>
            <person name="Gaspar M.L."/>
            <person name="Mondo S.J."/>
            <person name="LaButti K.M."/>
            <person name="Sandor L."/>
            <person name="Grigoriev I.V."/>
            <person name="Henry S.A."/>
            <person name="Pawlowska T.E."/>
        </authorList>
    </citation>
    <scope>NUCLEOTIDE SEQUENCE [LARGE SCALE GENOMIC DNA]</scope>
    <source>
        <strain evidence="6 7">ATCC 11559</strain>
    </source>
</reference>
<keyword evidence="1" id="KW-0813">Transport</keyword>
<dbReference type="SUPFAM" id="SSF48464">
    <property type="entry name" value="ENTH/VHS domain"/>
    <property type="match status" value="1"/>
</dbReference>
<dbReference type="GO" id="GO:0043130">
    <property type="term" value="F:ubiquitin binding"/>
    <property type="evidence" value="ECO:0007669"/>
    <property type="project" value="InterPro"/>
</dbReference>
<dbReference type="SMART" id="SM00288">
    <property type="entry name" value="VHS"/>
    <property type="match status" value="1"/>
</dbReference>
<protein>
    <recommendedName>
        <fullName evidence="8">VHS domain-containing protein</fullName>
    </recommendedName>
</protein>
<evidence type="ECO:0000259" key="4">
    <source>
        <dbReference type="PROSITE" id="PS50179"/>
    </source>
</evidence>
<sequence>MFLFSKKSSSEITSRIEQTVNEETVDWTSVFEICKLVSQNKTGAKEARKLLQKKMMDNNPRIQMTSLEIMNALIENDWRTMQTEVTAKSFGEDLCRLASSKSIDPTVMVKLAESLDSWIVRYQGVSKTEALVKAQEEIVKQATIPRRGIRQSLEQPEMNIREMIEVAKNSAQVLSQTLSFTDPTKEDISKNTLIQEFYAKCKHAQTALKAQLETCQDPDLNTDMLNTFYELDHCFKTYESMLEQQMVYRAMIDSQTNHRTTQVESSTSSSSMQPSAFNPFSDDYQVQHSLTKNQE</sequence>
<dbReference type="VEuPathDB" id="FungiDB:BCV72DRAFT_123861"/>
<evidence type="ECO:0000256" key="2">
    <source>
        <dbReference type="ARBA" id="ARBA00022927"/>
    </source>
</evidence>
<dbReference type="PROSITE" id="PS50179">
    <property type="entry name" value="VHS"/>
    <property type="match status" value="1"/>
</dbReference>
<feature type="compositionally biased region" description="Polar residues" evidence="3">
    <location>
        <begin position="272"/>
        <end position="283"/>
    </location>
</feature>
<evidence type="ECO:0008006" key="8">
    <source>
        <dbReference type="Google" id="ProtNLM"/>
    </source>
</evidence>
<feature type="region of interest" description="Disordered" evidence="3">
    <location>
        <begin position="258"/>
        <end position="283"/>
    </location>
</feature>
<feature type="domain" description="GAT" evidence="5">
    <location>
        <begin position="154"/>
        <end position="243"/>
    </location>
</feature>
<dbReference type="GO" id="GO:0015031">
    <property type="term" value="P:protein transport"/>
    <property type="evidence" value="ECO:0007669"/>
    <property type="project" value="UniProtKB-KW"/>
</dbReference>
<dbReference type="Gene3D" id="1.20.58.160">
    <property type="match status" value="1"/>
</dbReference>
<dbReference type="PANTHER" id="PTHR47789:SF1">
    <property type="entry name" value="LAS SEVENTEEN-BINDING PROTEIN 5"/>
    <property type="match status" value="1"/>
</dbReference>
<dbReference type="InterPro" id="IPR008942">
    <property type="entry name" value="ENTH_VHS"/>
</dbReference>
<dbReference type="GO" id="GO:0007034">
    <property type="term" value="P:vacuolar transport"/>
    <property type="evidence" value="ECO:0007669"/>
    <property type="project" value="UniProtKB-ARBA"/>
</dbReference>
<dbReference type="PANTHER" id="PTHR47789">
    <property type="entry name" value="LAS SEVENTEEN-BINDING PROTEIN 5"/>
    <property type="match status" value="1"/>
</dbReference>
<organism evidence="6 7">
    <name type="scientific">Rhizopus microsporus</name>
    <dbReference type="NCBI Taxonomy" id="58291"/>
    <lineage>
        <taxon>Eukaryota</taxon>
        <taxon>Fungi</taxon>
        <taxon>Fungi incertae sedis</taxon>
        <taxon>Mucoromycota</taxon>
        <taxon>Mucoromycotina</taxon>
        <taxon>Mucoromycetes</taxon>
        <taxon>Mucorales</taxon>
        <taxon>Mucorineae</taxon>
        <taxon>Rhizopodaceae</taxon>
        <taxon>Rhizopus</taxon>
    </lineage>
</organism>
<dbReference type="Pfam" id="PF03127">
    <property type="entry name" value="GAT"/>
    <property type="match status" value="1"/>
</dbReference>
<dbReference type="PROSITE" id="PS50909">
    <property type="entry name" value="GAT"/>
    <property type="match status" value="1"/>
</dbReference>
<proteinExistence type="predicted"/>
<evidence type="ECO:0000256" key="1">
    <source>
        <dbReference type="ARBA" id="ARBA00022448"/>
    </source>
</evidence>
<name>A0A1X0SCC7_RHIZD</name>
<dbReference type="InterPro" id="IPR004152">
    <property type="entry name" value="GAT_dom"/>
</dbReference>
<evidence type="ECO:0000259" key="5">
    <source>
        <dbReference type="PROSITE" id="PS50909"/>
    </source>
</evidence>
<feature type="domain" description="VHS" evidence="4">
    <location>
        <begin position="26"/>
        <end position="142"/>
    </location>
</feature>
<dbReference type="SUPFAM" id="SSF89009">
    <property type="entry name" value="GAT-like domain"/>
    <property type="match status" value="1"/>
</dbReference>
<dbReference type="InterPro" id="IPR038425">
    <property type="entry name" value="GAT_sf"/>
</dbReference>
<dbReference type="InterPro" id="IPR045007">
    <property type="entry name" value="LSB5"/>
</dbReference>